<gene>
    <name evidence="2" type="ORF">US96_C0017G0017</name>
</gene>
<name>A0A0G0NDF8_9BACT</name>
<keyword evidence="1" id="KW-1133">Transmembrane helix</keyword>
<evidence type="ECO:0000256" key="1">
    <source>
        <dbReference type="SAM" id="Phobius"/>
    </source>
</evidence>
<feature type="transmembrane region" description="Helical" evidence="1">
    <location>
        <begin position="34"/>
        <end position="54"/>
    </location>
</feature>
<evidence type="ECO:0000313" key="3">
    <source>
        <dbReference type="Proteomes" id="UP000034181"/>
    </source>
</evidence>
<evidence type="ECO:0000313" key="2">
    <source>
        <dbReference type="EMBL" id="KKQ75111.1"/>
    </source>
</evidence>
<organism evidence="2 3">
    <name type="scientific">Candidatus Woesebacteria bacterium GW2011_GWB1_38_5b</name>
    <dbReference type="NCBI Taxonomy" id="1618569"/>
    <lineage>
        <taxon>Bacteria</taxon>
        <taxon>Candidatus Woeseibacteriota</taxon>
    </lineage>
</organism>
<feature type="transmembrane region" description="Helical" evidence="1">
    <location>
        <begin position="60"/>
        <end position="81"/>
    </location>
</feature>
<comment type="caution">
    <text evidence="2">The sequence shown here is derived from an EMBL/GenBank/DDBJ whole genome shotgun (WGS) entry which is preliminary data.</text>
</comment>
<accession>A0A0G0NDF8</accession>
<keyword evidence="1" id="KW-0472">Membrane</keyword>
<proteinExistence type="predicted"/>
<dbReference type="EMBL" id="LBUZ01000017">
    <property type="protein sequence ID" value="KKQ75111.1"/>
    <property type="molecule type" value="Genomic_DNA"/>
</dbReference>
<dbReference type="Proteomes" id="UP000034181">
    <property type="component" value="Unassembled WGS sequence"/>
</dbReference>
<feature type="transmembrane region" description="Helical" evidence="1">
    <location>
        <begin position="6"/>
        <end position="27"/>
    </location>
</feature>
<dbReference type="AlphaFoldDB" id="A0A0G0NDF8"/>
<reference evidence="2 3" key="1">
    <citation type="journal article" date="2015" name="Nature">
        <title>rRNA introns, odd ribosomes, and small enigmatic genomes across a large radiation of phyla.</title>
        <authorList>
            <person name="Brown C.T."/>
            <person name="Hug L.A."/>
            <person name="Thomas B.C."/>
            <person name="Sharon I."/>
            <person name="Castelle C.J."/>
            <person name="Singh A."/>
            <person name="Wilkins M.J."/>
            <person name="Williams K.H."/>
            <person name="Banfield J.F."/>
        </authorList>
    </citation>
    <scope>NUCLEOTIDE SEQUENCE [LARGE SCALE GENOMIC DNA]</scope>
</reference>
<sequence>MRDTHIFYYISLSGIFILGLFLVLYFSPQRDLQMITLIGLSIAYAIVGILHHALLHDLVAKIVVEYVLIACLGIAASYFIFKGGFGF</sequence>
<protein>
    <submittedName>
        <fullName evidence="2">Uncharacterized protein</fullName>
    </submittedName>
</protein>
<keyword evidence="1" id="KW-0812">Transmembrane</keyword>